<dbReference type="RefSeq" id="WP_021687176.1">
    <property type="nucleotide sequence ID" value="NZ_KI260564.1"/>
</dbReference>
<evidence type="ECO:0000313" key="2">
    <source>
        <dbReference type="Proteomes" id="UP000016649"/>
    </source>
</evidence>
<dbReference type="Proteomes" id="UP000016649">
    <property type="component" value="Unassembled WGS sequence"/>
</dbReference>
<evidence type="ECO:0008006" key="3">
    <source>
        <dbReference type="Google" id="ProtNLM"/>
    </source>
</evidence>
<reference evidence="1 2" key="1">
    <citation type="submission" date="2013-08" db="EMBL/GenBank/DDBJ databases">
        <authorList>
            <person name="Weinstock G."/>
            <person name="Sodergren E."/>
            <person name="Wylie T."/>
            <person name="Fulton L."/>
            <person name="Fulton R."/>
            <person name="Fronick C."/>
            <person name="O'Laughlin M."/>
            <person name="Godfrey J."/>
            <person name="Miner T."/>
            <person name="Herter B."/>
            <person name="Appelbaum E."/>
            <person name="Cordes M."/>
            <person name="Lek S."/>
            <person name="Wollam A."/>
            <person name="Pepin K.H."/>
            <person name="Palsikar V.B."/>
            <person name="Mitreva M."/>
            <person name="Wilson R.K."/>
        </authorList>
    </citation>
    <scope>NUCLEOTIDE SEQUENCE [LARGE SCALE GENOMIC DNA]</scope>
    <source>
        <strain evidence="1 2">ATCC 700332</strain>
    </source>
</reference>
<accession>A0ABN0NZK7</accession>
<evidence type="ECO:0000313" key="1">
    <source>
        <dbReference type="EMBL" id="ERJ93492.1"/>
    </source>
</evidence>
<name>A0ABN0NZK7_TRELE</name>
<keyword evidence="2" id="KW-1185">Reference proteome</keyword>
<organism evidence="1 2">
    <name type="scientific">Treponema lecithinolyticum ATCC 700332</name>
    <dbReference type="NCBI Taxonomy" id="1321815"/>
    <lineage>
        <taxon>Bacteria</taxon>
        <taxon>Pseudomonadati</taxon>
        <taxon>Spirochaetota</taxon>
        <taxon>Spirochaetia</taxon>
        <taxon>Spirochaetales</taxon>
        <taxon>Treponemataceae</taxon>
        <taxon>Treponema</taxon>
    </lineage>
</organism>
<gene>
    <name evidence="1" type="ORF">HMPREF9193_00962</name>
</gene>
<protein>
    <recommendedName>
        <fullName evidence="3">Phage tail assembly protein</fullName>
    </recommendedName>
</protein>
<dbReference type="EMBL" id="AWVH01000025">
    <property type="protein sequence ID" value="ERJ93492.1"/>
    <property type="molecule type" value="Genomic_DNA"/>
</dbReference>
<sequence length="123" mass="14009">MKLRKIFRFTLPRGTGIRNAAGGKVNGSMRLIKIKDLLDIERDGEVKRNSGAFYIVLLAKLISELGNEKTINRKTIERLDPIDFSFLVDFLHTVNHQVIKQIPLQCPECKHSFLGEYIQLGEA</sequence>
<comment type="caution">
    <text evidence="1">The sequence shown here is derived from an EMBL/GenBank/DDBJ whole genome shotgun (WGS) entry which is preliminary data.</text>
</comment>
<proteinExistence type="predicted"/>